<dbReference type="InterPro" id="IPR037278">
    <property type="entry name" value="ARFGAP/RecO"/>
</dbReference>
<dbReference type="InterPro" id="IPR001164">
    <property type="entry name" value="ArfGAP_dom"/>
</dbReference>
<protein>
    <recommendedName>
        <fullName evidence="7">Arf-GAP domain-containing protein</fullName>
    </recommendedName>
</protein>
<keyword evidence="1" id="KW-0343">GTPase activation</keyword>
<evidence type="ECO:0000256" key="3">
    <source>
        <dbReference type="ARBA" id="ARBA00022771"/>
    </source>
</evidence>
<dbReference type="Proteomes" id="UP000324800">
    <property type="component" value="Unassembled WGS sequence"/>
</dbReference>
<feature type="compositionally biased region" description="Low complexity" evidence="6">
    <location>
        <begin position="160"/>
        <end position="182"/>
    </location>
</feature>
<dbReference type="EMBL" id="SNRW01010976">
    <property type="protein sequence ID" value="KAA6375804.1"/>
    <property type="molecule type" value="Genomic_DNA"/>
</dbReference>
<reference evidence="8 9" key="1">
    <citation type="submission" date="2019-03" db="EMBL/GenBank/DDBJ databases">
        <title>Single cell metagenomics reveals metabolic interactions within the superorganism composed of flagellate Streblomastix strix and complex community of Bacteroidetes bacteria on its surface.</title>
        <authorList>
            <person name="Treitli S.C."/>
            <person name="Kolisko M."/>
            <person name="Husnik F."/>
            <person name="Keeling P."/>
            <person name="Hampl V."/>
        </authorList>
    </citation>
    <scope>NUCLEOTIDE SEQUENCE [LARGE SCALE GENOMIC DNA]</scope>
    <source>
        <strain evidence="8">ST1C</strain>
    </source>
</reference>
<organism evidence="8 9">
    <name type="scientific">Streblomastix strix</name>
    <dbReference type="NCBI Taxonomy" id="222440"/>
    <lineage>
        <taxon>Eukaryota</taxon>
        <taxon>Metamonada</taxon>
        <taxon>Preaxostyla</taxon>
        <taxon>Oxymonadida</taxon>
        <taxon>Streblomastigidae</taxon>
        <taxon>Streblomastix</taxon>
    </lineage>
</organism>
<keyword evidence="3 5" id="KW-0863">Zinc-finger</keyword>
<name>A0A5J4UZY0_9EUKA</name>
<dbReference type="InterPro" id="IPR038508">
    <property type="entry name" value="ArfGAP_dom_sf"/>
</dbReference>
<proteinExistence type="predicted"/>
<dbReference type="Pfam" id="PF01412">
    <property type="entry name" value="ArfGap"/>
    <property type="match status" value="1"/>
</dbReference>
<comment type="caution">
    <text evidence="8">The sequence shown here is derived from an EMBL/GenBank/DDBJ whole genome shotgun (WGS) entry which is preliminary data.</text>
</comment>
<dbReference type="AlphaFoldDB" id="A0A5J4UZY0"/>
<feature type="region of interest" description="Disordered" evidence="6">
    <location>
        <begin position="149"/>
        <end position="184"/>
    </location>
</feature>
<feature type="domain" description="Arf-GAP" evidence="7">
    <location>
        <begin position="1"/>
        <end position="51"/>
    </location>
</feature>
<gene>
    <name evidence="8" type="ORF">EZS28_028670</name>
</gene>
<evidence type="ECO:0000256" key="4">
    <source>
        <dbReference type="ARBA" id="ARBA00022833"/>
    </source>
</evidence>
<evidence type="ECO:0000256" key="2">
    <source>
        <dbReference type="ARBA" id="ARBA00022723"/>
    </source>
</evidence>
<dbReference type="Gene3D" id="1.10.220.150">
    <property type="entry name" value="Arf GTPase activating protein"/>
    <property type="match status" value="1"/>
</dbReference>
<evidence type="ECO:0000313" key="9">
    <source>
        <dbReference type="Proteomes" id="UP000324800"/>
    </source>
</evidence>
<keyword evidence="4" id="KW-0862">Zinc</keyword>
<dbReference type="PROSITE" id="PS50115">
    <property type="entry name" value="ARFGAP"/>
    <property type="match status" value="1"/>
</dbReference>
<keyword evidence="2" id="KW-0479">Metal-binding</keyword>
<dbReference type="SUPFAM" id="SSF57863">
    <property type="entry name" value="ArfGap/RecO-like zinc finger"/>
    <property type="match status" value="1"/>
</dbReference>
<feature type="compositionally biased region" description="Polar residues" evidence="6">
    <location>
        <begin position="149"/>
        <end position="159"/>
    </location>
</feature>
<dbReference type="GO" id="GO:0048205">
    <property type="term" value="P:COPI coating of Golgi vesicle"/>
    <property type="evidence" value="ECO:0007669"/>
    <property type="project" value="TreeGrafter"/>
</dbReference>
<evidence type="ECO:0000256" key="1">
    <source>
        <dbReference type="ARBA" id="ARBA00022468"/>
    </source>
</evidence>
<sequence>MTGWMSATYGIILCIKCSGEHRGLGVSTSFVISTELDELKENETLSMNMDGMIVKCFDLRCLEEILQNEVQFKCFPVYRLVIFGKKSDSATGPTIKSTMLNGTCIPVTPYEPITITGLQPNQPYIFGCARIDDNGMLISYTVTTSIVEDSQQQGNSPVKSSASQKGNSSQNGNNNQQISGSSDVGSRNVLWPTTALIVTSYPLPVVSLLSQFATSAWRCGQIIAKANRFRVDATCINW</sequence>
<dbReference type="OrthoDB" id="983479at2759"/>
<dbReference type="GO" id="GO:0005096">
    <property type="term" value="F:GTPase activator activity"/>
    <property type="evidence" value="ECO:0007669"/>
    <property type="project" value="UniProtKB-KW"/>
</dbReference>
<dbReference type="PANTHER" id="PTHR45686:SF4">
    <property type="entry name" value="ADP-RIBOSYLATION FACTOR GTPASE ACTIVATING PROTEIN 3, ISOFORM H"/>
    <property type="match status" value="1"/>
</dbReference>
<evidence type="ECO:0000256" key="6">
    <source>
        <dbReference type="SAM" id="MobiDB-lite"/>
    </source>
</evidence>
<evidence type="ECO:0000259" key="7">
    <source>
        <dbReference type="PROSITE" id="PS50115"/>
    </source>
</evidence>
<dbReference type="GO" id="GO:0000139">
    <property type="term" value="C:Golgi membrane"/>
    <property type="evidence" value="ECO:0007669"/>
    <property type="project" value="GOC"/>
</dbReference>
<evidence type="ECO:0000313" key="8">
    <source>
        <dbReference type="EMBL" id="KAA6375804.1"/>
    </source>
</evidence>
<dbReference type="GO" id="GO:0008270">
    <property type="term" value="F:zinc ion binding"/>
    <property type="evidence" value="ECO:0007669"/>
    <property type="project" value="UniProtKB-KW"/>
</dbReference>
<dbReference type="PANTHER" id="PTHR45686">
    <property type="entry name" value="ADP-RIBOSYLATION FACTOR GTPASE ACTIVATING PROTEIN 3, ISOFORM H-RELATED"/>
    <property type="match status" value="1"/>
</dbReference>
<accession>A0A5J4UZY0</accession>
<evidence type="ECO:0000256" key="5">
    <source>
        <dbReference type="PROSITE-ProRule" id="PRU00288"/>
    </source>
</evidence>